<dbReference type="AlphaFoldDB" id="A0A1B7K362"/>
<keyword evidence="3" id="KW-1185">Reference proteome</keyword>
<keyword evidence="1" id="KW-1133">Transmembrane helix</keyword>
<feature type="transmembrane region" description="Helical" evidence="1">
    <location>
        <begin position="30"/>
        <end position="54"/>
    </location>
</feature>
<name>A0A1B7K362_9GAMM</name>
<evidence type="ECO:0000313" key="3">
    <source>
        <dbReference type="Proteomes" id="UP000078224"/>
    </source>
</evidence>
<dbReference type="EMBL" id="LXEW01000010">
    <property type="protein sequence ID" value="OAT54464.1"/>
    <property type="molecule type" value="Genomic_DNA"/>
</dbReference>
<evidence type="ECO:0008006" key="4">
    <source>
        <dbReference type="Google" id="ProtNLM"/>
    </source>
</evidence>
<comment type="caution">
    <text evidence="2">The sequence shown here is derived from an EMBL/GenBank/DDBJ whole genome shotgun (WGS) entry which is preliminary data.</text>
</comment>
<dbReference type="Proteomes" id="UP000078224">
    <property type="component" value="Unassembled WGS sequence"/>
</dbReference>
<evidence type="ECO:0000313" key="2">
    <source>
        <dbReference type="EMBL" id="OAT54464.1"/>
    </source>
</evidence>
<dbReference type="OrthoDB" id="6199137at2"/>
<dbReference type="PATRIC" id="fig|1354272.4.peg.470"/>
<proteinExistence type="predicted"/>
<reference evidence="2 3" key="1">
    <citation type="submission" date="2016-04" db="EMBL/GenBank/DDBJ databases">
        <title>ATOL: Assembling a taxonomically balanced genome-scale reconstruction of the evolutionary history of the Enterobacteriaceae.</title>
        <authorList>
            <person name="Plunkett G.III."/>
            <person name="Neeno-Eckwall E.C."/>
            <person name="Glasner J.D."/>
            <person name="Perna N.T."/>
        </authorList>
    </citation>
    <scope>NUCLEOTIDE SEQUENCE [LARGE SCALE GENOMIC DNA]</scope>
    <source>
        <strain evidence="2 3">ATCC 35613</strain>
    </source>
</reference>
<dbReference type="Pfam" id="PF10617">
    <property type="entry name" value="DUF2474"/>
    <property type="match status" value="1"/>
</dbReference>
<organism evidence="2 3">
    <name type="scientific">Providencia heimbachae ATCC 35613</name>
    <dbReference type="NCBI Taxonomy" id="1354272"/>
    <lineage>
        <taxon>Bacteria</taxon>
        <taxon>Pseudomonadati</taxon>
        <taxon>Pseudomonadota</taxon>
        <taxon>Gammaproteobacteria</taxon>
        <taxon>Enterobacterales</taxon>
        <taxon>Morganellaceae</taxon>
        <taxon>Providencia</taxon>
    </lineage>
</organism>
<accession>A0A1B7K362</accession>
<dbReference type="InterPro" id="IPR018895">
    <property type="entry name" value="DUF2474"/>
</dbReference>
<gene>
    <name evidence="2" type="ORF">M998_0455</name>
</gene>
<keyword evidence="1" id="KW-0472">Membrane</keyword>
<sequence length="63" mass="6840">MSSEEKLPLTKATTDSVALNTALSPWLKKIGWLVAIWLGSVLVLFAFSSVFKLLMTAAGMKVK</sequence>
<keyword evidence="1" id="KW-0812">Transmembrane</keyword>
<protein>
    <recommendedName>
        <fullName evidence="4">DUF2474 domain-containing protein</fullName>
    </recommendedName>
</protein>
<evidence type="ECO:0000256" key="1">
    <source>
        <dbReference type="SAM" id="Phobius"/>
    </source>
</evidence>